<evidence type="ECO:0000256" key="23">
    <source>
        <dbReference type="ARBA" id="ARBA00023136"/>
    </source>
</evidence>
<evidence type="ECO:0000256" key="7">
    <source>
        <dbReference type="ARBA" id="ARBA00022561"/>
    </source>
</evidence>
<keyword evidence="9 28" id="KW-0945">Host-virus interaction</keyword>
<dbReference type="InterPro" id="IPR010999">
    <property type="entry name" value="Retrovr_matrix"/>
</dbReference>
<keyword evidence="7 28" id="KW-0167">Capsid protein</keyword>
<dbReference type="SUPFAM" id="SSF47943">
    <property type="entry name" value="Retrovirus capsid protein, N-terminal core domain"/>
    <property type="match status" value="1"/>
</dbReference>
<keyword evidence="13 28" id="KW-0479">Metal-binding</keyword>
<dbReference type="SMART" id="SM00343">
    <property type="entry name" value="ZnF_C2HC"/>
    <property type="match status" value="2"/>
</dbReference>
<keyword evidence="21" id="KW-1039">Host endosome</keyword>
<dbReference type="Gene3D" id="1.10.150.90">
    <property type="entry name" value="Immunodeficiency lentiviruses, gag gene matrix protein p17"/>
    <property type="match status" value="1"/>
</dbReference>
<dbReference type="InterPro" id="IPR008919">
    <property type="entry name" value="Retrov_capsid_N"/>
</dbReference>
<dbReference type="FunFam" id="1.10.1200.30:FF:000001">
    <property type="entry name" value="Gag polyprotein"/>
    <property type="match status" value="1"/>
</dbReference>
<dbReference type="FunFam" id="1.10.375.10:FF:000001">
    <property type="entry name" value="Gag polyprotein"/>
    <property type="match status" value="1"/>
</dbReference>
<evidence type="ECO:0000256" key="22">
    <source>
        <dbReference type="ARBA" id="ARBA00023086"/>
    </source>
</evidence>
<gene>
    <name evidence="31" type="primary">gag</name>
</gene>
<dbReference type="InterPro" id="IPR012344">
    <property type="entry name" value="Matrix_HIV/RSV_N"/>
</dbReference>
<keyword evidence="23" id="KW-0472">Membrane</keyword>
<keyword evidence="12" id="KW-0519">Myristate</keyword>
<sequence length="488" mass="54435">MGARASVLSGGKLDAWEKIRLRPGGKKKYQLKHIVWASRELERFALNPGLLETAEGCQQILEQLQPTLKTGSEELRSLYNTIATLWCIHQRIEIKDTKEALDKIEEVQNKSQQKTQQAAADNSSKVSHNYPIVQNAQGQMVHQPVSPRTLNAWVKVVEEKGFNPEVIPMFSALSEGATPQDLNMMLNIVGGHQGAMQMLKETINEEAAEWDRVHPVHAGPIPPGQMREPRGSDIAGTTSTLQEQIGWMTSNPAIPVGDIYKRWIILGLNKIVRMYSPVGILDIRQGPKEPFRDYVDRFYKTLRAEQASQEVKNWMTETLLVQNANPDCKSILKALGTGATLEEMMTACQGVGGPSHKARVLAEAMSQAQQTNVLMQRGNFKGQKRIKCFNCGKEGHLARNCRAPRKKGCWKCGKEGHQMKDCTERQANFLGRIWPSSKGRPGNFTQSRTEPTAPPAENWGMGEEQKDKEHPPPSISLKSLFGNDPSSQ</sequence>
<dbReference type="GO" id="GO:0072494">
    <property type="term" value="C:host multivesicular body"/>
    <property type="evidence" value="ECO:0007669"/>
    <property type="project" value="UniProtKB-SubCell"/>
</dbReference>
<keyword evidence="25" id="KW-0449">Lipoprotein</keyword>
<feature type="region of interest" description="Disordered" evidence="29">
    <location>
        <begin position="433"/>
        <end position="488"/>
    </location>
</feature>
<keyword evidence="24 28" id="KW-1035">Host cytoplasm</keyword>
<evidence type="ECO:0000256" key="5">
    <source>
        <dbReference type="ARBA" id="ARBA00022511"/>
    </source>
</evidence>
<evidence type="ECO:0000313" key="31">
    <source>
        <dbReference type="EMBL" id="QNG98146.1"/>
    </source>
</evidence>
<evidence type="ECO:0000256" key="1">
    <source>
        <dbReference type="ARBA" id="ARBA00004425"/>
    </source>
</evidence>
<keyword evidence="14" id="KW-0677">Repeat</keyword>
<dbReference type="GO" id="GO:0039702">
    <property type="term" value="P:viral budding via host ESCRT complex"/>
    <property type="evidence" value="ECO:0007669"/>
    <property type="project" value="UniProtKB-KW"/>
</dbReference>
<organismHost>
    <name type="scientific">Homo sapiens</name>
    <name type="common">Human</name>
    <dbReference type="NCBI Taxonomy" id="9606"/>
</organismHost>
<keyword evidence="17 28" id="KW-0862">Zinc</keyword>
<keyword evidence="4" id="KW-1187">Viral budding via the host ESCRT complexes</keyword>
<evidence type="ECO:0000256" key="21">
    <source>
        <dbReference type="ARBA" id="ARBA00023046"/>
    </source>
</evidence>
<evidence type="ECO:0000256" key="17">
    <source>
        <dbReference type="ARBA" id="ARBA00022833"/>
    </source>
</evidence>
<evidence type="ECO:0000256" key="26">
    <source>
        <dbReference type="ARBA" id="ARBA00037826"/>
    </source>
</evidence>
<dbReference type="InterPro" id="IPR036875">
    <property type="entry name" value="Znf_CCHC_sf"/>
</dbReference>
<dbReference type="Pfam" id="PF08705">
    <property type="entry name" value="Gag_p6"/>
    <property type="match status" value="1"/>
</dbReference>
<keyword evidence="16 27" id="KW-0863">Zinc-finger</keyword>
<dbReference type="FunFam" id="4.10.60.10:FF:000001">
    <property type="entry name" value="Gag polyprotein"/>
    <property type="match status" value="1"/>
</dbReference>
<dbReference type="Pfam" id="PF19317">
    <property type="entry name" value="Gag_p24_C"/>
    <property type="match status" value="1"/>
</dbReference>
<evidence type="ECO:0000256" key="8">
    <source>
        <dbReference type="ARBA" id="ARBA00022562"/>
    </source>
</evidence>
<keyword evidence="19" id="KW-1043">Host membrane</keyword>
<dbReference type="GO" id="GO:0042025">
    <property type="term" value="C:host cell nucleus"/>
    <property type="evidence" value="ECO:0007669"/>
    <property type="project" value="UniProtKB-SubCell"/>
</dbReference>
<protein>
    <recommendedName>
        <fullName evidence="28">Gag polyprotein</fullName>
    </recommendedName>
    <component>
        <recommendedName>
            <fullName evidence="28">Matrix protein p17</fullName>
            <shortName evidence="28">MA</shortName>
        </recommendedName>
    </component>
</protein>
<dbReference type="GO" id="GO:0020002">
    <property type="term" value="C:host cell plasma membrane"/>
    <property type="evidence" value="ECO:0007669"/>
    <property type="project" value="UniProtKB-SubCell"/>
</dbReference>
<keyword evidence="5" id="KW-1032">Host cell membrane</keyword>
<evidence type="ECO:0000256" key="3">
    <source>
        <dbReference type="ARBA" id="ARBA00008364"/>
    </source>
</evidence>
<dbReference type="GO" id="GO:0019013">
    <property type="term" value="C:viral nucleocapsid"/>
    <property type="evidence" value="ECO:0007669"/>
    <property type="project" value="UniProtKB-KW"/>
</dbReference>
<evidence type="ECO:0000259" key="30">
    <source>
        <dbReference type="PROSITE" id="PS50158"/>
    </source>
</evidence>
<keyword evidence="10" id="KW-1188">Viral release from host cell</keyword>
<dbReference type="GO" id="GO:0003723">
    <property type="term" value="F:RNA binding"/>
    <property type="evidence" value="ECO:0007669"/>
    <property type="project" value="UniProtKB-KW"/>
</dbReference>
<evidence type="ECO:0000256" key="16">
    <source>
        <dbReference type="ARBA" id="ARBA00022771"/>
    </source>
</evidence>
<evidence type="ECO:0000256" key="28">
    <source>
        <dbReference type="RuleBase" id="RU004487"/>
    </source>
</evidence>
<dbReference type="InterPro" id="IPR000071">
    <property type="entry name" value="Lentvrl_matrix_N"/>
</dbReference>
<dbReference type="Pfam" id="PF00607">
    <property type="entry name" value="Gag_p24"/>
    <property type="match status" value="1"/>
</dbReference>
<dbReference type="Pfam" id="PF00540">
    <property type="entry name" value="Gag_p17"/>
    <property type="match status" value="1"/>
</dbReference>
<evidence type="ECO:0000256" key="18">
    <source>
        <dbReference type="ARBA" id="ARBA00022844"/>
    </source>
</evidence>
<comment type="subcellular location">
    <molecule>Matrix protein p17</molecule>
    <subcellularLocation>
        <location evidence="28">Virion membrane</location>
        <topology evidence="28">Lipid-anchor</topology>
    </subcellularLocation>
    <subcellularLocation>
        <location evidence="28">Host nucleus</location>
    </subcellularLocation>
    <subcellularLocation>
        <location evidence="28">Host cytoplasm</location>
    </subcellularLocation>
</comment>
<evidence type="ECO:0000256" key="20">
    <source>
        <dbReference type="ARBA" id="ARBA00022884"/>
    </source>
</evidence>
<evidence type="ECO:0000256" key="19">
    <source>
        <dbReference type="ARBA" id="ARBA00022870"/>
    </source>
</evidence>
<keyword evidence="11" id="KW-1198">Viral budding</keyword>
<dbReference type="InterPro" id="IPR050195">
    <property type="entry name" value="Primate_lentivir_Gag_pol-like"/>
</dbReference>
<keyword evidence="8 28" id="KW-1048">Host nucleus</keyword>
<dbReference type="PROSITE" id="PS50158">
    <property type="entry name" value="ZF_CCHC"/>
    <property type="match status" value="2"/>
</dbReference>
<evidence type="ECO:0000256" key="25">
    <source>
        <dbReference type="ARBA" id="ARBA00023288"/>
    </source>
</evidence>
<dbReference type="Pfam" id="PF00098">
    <property type="entry name" value="zf-CCHC"/>
    <property type="match status" value="2"/>
</dbReference>
<keyword evidence="18 28" id="KW-0946">Virion</keyword>
<dbReference type="GO" id="GO:0055036">
    <property type="term" value="C:virion membrane"/>
    <property type="evidence" value="ECO:0007669"/>
    <property type="project" value="UniProtKB-SubCell"/>
</dbReference>
<dbReference type="PRINTS" id="PR00234">
    <property type="entry name" value="HIV1MATRIX"/>
</dbReference>
<evidence type="ECO:0000256" key="27">
    <source>
        <dbReference type="PROSITE-ProRule" id="PRU00047"/>
    </source>
</evidence>
<dbReference type="Gene3D" id="1.10.1200.30">
    <property type="match status" value="1"/>
</dbReference>
<feature type="domain" description="CCHC-type" evidence="30">
    <location>
        <begin position="387"/>
        <end position="402"/>
    </location>
</feature>
<dbReference type="SUPFAM" id="SSF57756">
    <property type="entry name" value="Retrovirus zinc finger-like domains"/>
    <property type="match status" value="1"/>
</dbReference>
<name>A0A8E4JYL9_HV1</name>
<keyword evidence="15" id="KW-0688">Ribosomal frameshifting</keyword>
<dbReference type="Gene3D" id="4.10.60.10">
    <property type="entry name" value="Zinc finger, CCHC-type"/>
    <property type="match status" value="1"/>
</dbReference>
<evidence type="ECO:0000256" key="2">
    <source>
        <dbReference type="ARBA" id="ARBA00004560"/>
    </source>
</evidence>
<keyword evidence="20 28" id="KW-0694">RNA-binding</keyword>
<evidence type="ECO:0000256" key="4">
    <source>
        <dbReference type="ARBA" id="ARBA00022462"/>
    </source>
</evidence>
<evidence type="ECO:0000256" key="12">
    <source>
        <dbReference type="ARBA" id="ARBA00022707"/>
    </source>
</evidence>
<dbReference type="Gene3D" id="1.20.5.760">
    <property type="entry name" value="Single helix bin"/>
    <property type="match status" value="1"/>
</dbReference>
<keyword evidence="22 28" id="KW-0543">Viral nucleoprotein</keyword>
<dbReference type="SUPFAM" id="SSF47353">
    <property type="entry name" value="Retrovirus capsid dimerization domain-like"/>
    <property type="match status" value="1"/>
</dbReference>
<dbReference type="SUPFAM" id="SSF47836">
    <property type="entry name" value="Retroviral matrix proteins"/>
    <property type="match status" value="1"/>
</dbReference>
<dbReference type="PANTHER" id="PTHR40389:SF4">
    <property type="match status" value="1"/>
</dbReference>
<feature type="domain" description="CCHC-type" evidence="30">
    <location>
        <begin position="409"/>
        <end position="424"/>
    </location>
</feature>
<evidence type="ECO:0000256" key="10">
    <source>
        <dbReference type="ARBA" id="ARBA00022612"/>
    </source>
</evidence>
<evidence type="ECO:0000256" key="14">
    <source>
        <dbReference type="ARBA" id="ARBA00022737"/>
    </source>
</evidence>
<accession>A0A8E4JYL9</accession>
<dbReference type="EMBL" id="MT635161">
    <property type="protein sequence ID" value="QNG98146.1"/>
    <property type="molecule type" value="Genomic_RNA"/>
</dbReference>
<dbReference type="PANTHER" id="PTHR40389">
    <property type="entry name" value="ENDOGENOUS RETROVIRUS GROUP K MEMBER 24 GAG POLYPROTEIN-RELATED"/>
    <property type="match status" value="1"/>
</dbReference>
<dbReference type="InterPro" id="IPR014817">
    <property type="entry name" value="Gag_p6"/>
</dbReference>
<reference evidence="31" key="1">
    <citation type="submission" date="2020-06" db="EMBL/GenBank/DDBJ databases">
        <title>Analyses of near full-length HIV-1 genome sequences from Vietnam.</title>
        <authorList>
            <person name="Chen Y."/>
            <person name="Hora B."/>
            <person name="Thu N.T."/>
            <person name="Thao V.P."/>
            <person name="Pappas A."/>
            <person name="Register H."/>
            <person name="Le T."/>
            <person name="Denny T.N."/>
            <person name="Gao F."/>
        </authorList>
    </citation>
    <scope>NUCLEOTIDE SEQUENCE</scope>
    <source>
        <strain evidence="31">VN_298</strain>
    </source>
</reference>
<comment type="subcellular location">
    <subcellularLocation>
        <location evidence="1">Host cell membrane</location>
        <topology evidence="1">Lipid-anchor</topology>
    </subcellularLocation>
    <subcellularLocation>
        <location evidence="2">Host endosome</location>
        <location evidence="2">Host multivesicular body</location>
    </subcellularLocation>
    <subcellularLocation>
        <location evidence="26">Virion membrane</location>
        <topology evidence="26">Lipid-anchor</topology>
    </subcellularLocation>
    <subcellularLocation>
        <location evidence="28">Virion</location>
    </subcellularLocation>
    <subcellularLocation>
        <location evidence="28">Host cytoplasm</location>
    </subcellularLocation>
    <subcellularLocation>
        <location evidence="28">Host nucleus</location>
    </subcellularLocation>
</comment>
<evidence type="ECO:0000256" key="11">
    <source>
        <dbReference type="ARBA" id="ARBA00022637"/>
    </source>
</evidence>
<evidence type="ECO:0000256" key="15">
    <source>
        <dbReference type="ARBA" id="ARBA00022758"/>
    </source>
</evidence>
<dbReference type="GO" id="GO:0005198">
    <property type="term" value="F:structural molecule activity"/>
    <property type="evidence" value="ECO:0007669"/>
    <property type="project" value="InterPro"/>
</dbReference>
<keyword evidence="6" id="KW-0597">Phosphoprotein</keyword>
<organism evidence="31">
    <name type="scientific">Human immunodeficiency virus type 1</name>
    <name type="common">HIV-1</name>
    <dbReference type="NCBI Taxonomy" id="11676"/>
    <lineage>
        <taxon>Viruses</taxon>
        <taxon>Riboviria</taxon>
        <taxon>Pararnavirae</taxon>
        <taxon>Artverviricota</taxon>
        <taxon>Revtraviricetes</taxon>
        <taxon>Ortervirales</taxon>
        <taxon>Retroviridae</taxon>
        <taxon>Orthoretrovirinae</taxon>
        <taxon>Lentivirus</taxon>
        <taxon>Lentivirus humimdef1</taxon>
    </lineage>
</organism>
<evidence type="ECO:0000256" key="13">
    <source>
        <dbReference type="ARBA" id="ARBA00022723"/>
    </source>
</evidence>
<evidence type="ECO:0000256" key="9">
    <source>
        <dbReference type="ARBA" id="ARBA00022581"/>
    </source>
</evidence>
<proteinExistence type="inferred from homology"/>
<dbReference type="Gene3D" id="1.10.375.10">
    <property type="entry name" value="Human Immunodeficiency Virus Type 1 Capsid Protein"/>
    <property type="match status" value="1"/>
</dbReference>
<dbReference type="Gene3D" id="6.10.250.390">
    <property type="match status" value="1"/>
</dbReference>
<comment type="PTM">
    <molecule>Gag-Pol polyprotein</molecule>
    <text evidence="28">Specific enzymatic cleavages by the viral protease yield mature proteins.</text>
</comment>
<comment type="similarity">
    <text evidence="3">Belongs to the primate lentivirus group gag polyprotein family.</text>
</comment>
<dbReference type="InterPro" id="IPR045345">
    <property type="entry name" value="Gag_p24_C"/>
</dbReference>
<evidence type="ECO:0000256" key="24">
    <source>
        <dbReference type="ARBA" id="ARBA00023200"/>
    </source>
</evidence>
<dbReference type="GO" id="GO:0075523">
    <property type="term" value="P:viral translational frameshifting"/>
    <property type="evidence" value="ECO:0007669"/>
    <property type="project" value="UniProtKB-KW"/>
</dbReference>
<evidence type="ECO:0000256" key="6">
    <source>
        <dbReference type="ARBA" id="ARBA00022553"/>
    </source>
</evidence>
<dbReference type="InterPro" id="IPR001878">
    <property type="entry name" value="Znf_CCHC"/>
</dbReference>
<dbReference type="GO" id="GO:0008270">
    <property type="term" value="F:zinc ion binding"/>
    <property type="evidence" value="ECO:0007669"/>
    <property type="project" value="UniProtKB-KW"/>
</dbReference>
<evidence type="ECO:0000256" key="29">
    <source>
        <dbReference type="SAM" id="MobiDB-lite"/>
    </source>
</evidence>
<dbReference type="InterPro" id="IPR008916">
    <property type="entry name" value="Retrov_capsid_C"/>
</dbReference>